<comment type="caution">
    <text evidence="8">The sequence shown here is derived from an EMBL/GenBank/DDBJ whole genome shotgun (WGS) entry which is preliminary data.</text>
</comment>
<dbReference type="SMART" id="SM00738">
    <property type="entry name" value="NGN"/>
    <property type="match status" value="1"/>
</dbReference>
<evidence type="ECO:0000256" key="1">
    <source>
        <dbReference type="ARBA" id="ARBA00004123"/>
    </source>
</evidence>
<protein>
    <recommendedName>
        <fullName evidence="10">Transcription elongation factor SPT5</fullName>
    </recommendedName>
</protein>
<feature type="region of interest" description="Disordered" evidence="5">
    <location>
        <begin position="666"/>
        <end position="716"/>
    </location>
</feature>
<feature type="compositionally biased region" description="Basic and acidic residues" evidence="5">
    <location>
        <begin position="697"/>
        <end position="707"/>
    </location>
</feature>
<dbReference type="GO" id="GO:0032044">
    <property type="term" value="C:DSIF complex"/>
    <property type="evidence" value="ECO:0007669"/>
    <property type="project" value="TreeGrafter"/>
</dbReference>
<dbReference type="SMART" id="SM00739">
    <property type="entry name" value="KOW"/>
    <property type="match status" value="4"/>
</dbReference>
<feature type="compositionally biased region" description="Acidic residues" evidence="5">
    <location>
        <begin position="1"/>
        <end position="20"/>
    </location>
</feature>
<dbReference type="AlphaFoldDB" id="A0AAU9IXA3"/>
<dbReference type="InterPro" id="IPR005824">
    <property type="entry name" value="KOW"/>
</dbReference>
<gene>
    <name evidence="8" type="ORF">BSTOLATCC_MIC19012</name>
</gene>
<dbReference type="Pfam" id="PF23042">
    <property type="entry name" value="KOW1_SPT5"/>
    <property type="match status" value="1"/>
</dbReference>
<dbReference type="InterPro" id="IPR008991">
    <property type="entry name" value="Translation_prot_SH3-like_sf"/>
</dbReference>
<sequence>MSDSESSYEDSNVSDEDYEAEVSKKRSKKSSARPTKRLKKTRFAMSKFIDDAAESGDEEESDVDSEFEAERVEAEKLSKSLHKKRNNAIDTMEPEEIARELERRVHRVSFSAIPKDLAHLSQQQQLPSIEDPKLWLVACRSGKEREAAINLIQKALQRAQEGYALEIFSVFASNYVRDYIYVEAYKKAHVITAVKGIHVLFDNRISIVPIEEMVDVFSMDKSKKQTIEQGMFVRVKNGDYKGDLAQIVLVEEHRGKATVKLVPRLEKTGNKKIRPPAKLFNPNDYRDYERKRDTTSHELYFQWNGMSFHNGFLYKTVALRSLQIENVSPSLTEIQIFQINNQEDLEDQKAPIIQARKILFVQGDKVRVTKGDVKGLTGIVISSSDGMASIAPFVEELCDQQLDFPIDDLSKFFEIGDHVKVISGRYQGITGMVAASKESSLDMICDVSKNVITVLSNDLKLSDEVSCGNGQIDNLRVNDIVCLNNDKAFGLVLKVDRDCIKAIMDNGETRTVWSHEIARKFNPNKASVIDRDGNTLKSGDMVKVTFARHERHDKSGSVRNALRGILFLYMPDSIDSNCIIPIKASYCILLGSDKNKPQTQGVSKKEWVGKAIRLTAGPYRGYTGKIIDLIDKRARVELNTISKTITVDIEICAEVGSAADGLGLQAPQDNLSRTPAHSPGYPMGTPAHDIASPWGETPRHDPFRSDWARSPSAKRF</sequence>
<dbReference type="CDD" id="cd06083">
    <property type="entry name" value="KOW_Spt5_3"/>
    <property type="match status" value="1"/>
</dbReference>
<evidence type="ECO:0000259" key="6">
    <source>
        <dbReference type="SMART" id="SM00738"/>
    </source>
</evidence>
<dbReference type="InterPro" id="IPR036735">
    <property type="entry name" value="NGN_dom_sf"/>
</dbReference>
<evidence type="ECO:0008006" key="10">
    <source>
        <dbReference type="Google" id="ProtNLM"/>
    </source>
</evidence>
<dbReference type="GO" id="GO:0032784">
    <property type="term" value="P:regulation of DNA-templated transcription elongation"/>
    <property type="evidence" value="ECO:0007669"/>
    <property type="project" value="InterPro"/>
</dbReference>
<dbReference type="PANTHER" id="PTHR11125">
    <property type="entry name" value="SUPPRESSOR OF TY 5"/>
    <property type="match status" value="1"/>
</dbReference>
<keyword evidence="4" id="KW-0539">Nucleus</keyword>
<dbReference type="GO" id="GO:0003729">
    <property type="term" value="F:mRNA binding"/>
    <property type="evidence" value="ECO:0007669"/>
    <property type="project" value="TreeGrafter"/>
</dbReference>
<dbReference type="PANTHER" id="PTHR11125:SF7">
    <property type="entry name" value="TRANSCRIPTION ELONGATION FACTOR SPT5"/>
    <property type="match status" value="1"/>
</dbReference>
<dbReference type="Proteomes" id="UP001162131">
    <property type="component" value="Unassembled WGS sequence"/>
</dbReference>
<reference evidence="8" key="1">
    <citation type="submission" date="2021-09" db="EMBL/GenBank/DDBJ databases">
        <authorList>
            <consortium name="AG Swart"/>
            <person name="Singh M."/>
            <person name="Singh A."/>
            <person name="Seah K."/>
            <person name="Emmerich C."/>
        </authorList>
    </citation>
    <scope>NUCLEOTIDE SEQUENCE</scope>
    <source>
        <strain evidence="8">ATCC30299</strain>
    </source>
</reference>
<dbReference type="Pfam" id="PF23284">
    <property type="entry name" value="KOW2_Spt5"/>
    <property type="match status" value="1"/>
</dbReference>
<dbReference type="InterPro" id="IPR005100">
    <property type="entry name" value="NGN-domain"/>
</dbReference>
<feature type="compositionally biased region" description="Acidic residues" evidence="5">
    <location>
        <begin position="51"/>
        <end position="67"/>
    </location>
</feature>
<dbReference type="CDD" id="cd09888">
    <property type="entry name" value="NGN_Euk"/>
    <property type="match status" value="1"/>
</dbReference>
<dbReference type="SUPFAM" id="SSF50104">
    <property type="entry name" value="Translation proteins SH3-like domain"/>
    <property type="match status" value="1"/>
</dbReference>
<evidence type="ECO:0000313" key="8">
    <source>
        <dbReference type="EMBL" id="CAG9317770.1"/>
    </source>
</evidence>
<dbReference type="Gene3D" id="3.30.70.940">
    <property type="entry name" value="NusG, N-terminal domain"/>
    <property type="match status" value="1"/>
</dbReference>
<evidence type="ECO:0000256" key="3">
    <source>
        <dbReference type="ARBA" id="ARBA00023163"/>
    </source>
</evidence>
<keyword evidence="3" id="KW-0804">Transcription</keyword>
<dbReference type="GO" id="GO:0006357">
    <property type="term" value="P:regulation of transcription by RNA polymerase II"/>
    <property type="evidence" value="ECO:0007669"/>
    <property type="project" value="InterPro"/>
</dbReference>
<feature type="region of interest" description="Disordered" evidence="5">
    <location>
        <begin position="1"/>
        <end position="69"/>
    </location>
</feature>
<dbReference type="InterPro" id="IPR041976">
    <property type="entry name" value="KOW_Spt5_3"/>
</dbReference>
<dbReference type="GO" id="GO:0006368">
    <property type="term" value="P:transcription elongation by RNA polymerase II"/>
    <property type="evidence" value="ECO:0007669"/>
    <property type="project" value="TreeGrafter"/>
</dbReference>
<comment type="subcellular location">
    <subcellularLocation>
        <location evidence="1">Nucleus</location>
    </subcellularLocation>
</comment>
<evidence type="ECO:0000313" key="9">
    <source>
        <dbReference type="Proteomes" id="UP001162131"/>
    </source>
</evidence>
<feature type="domain" description="NusG-like N-terminal" evidence="6">
    <location>
        <begin position="131"/>
        <end position="220"/>
    </location>
</feature>
<dbReference type="CDD" id="cd06081">
    <property type="entry name" value="KOW_Spt5_1"/>
    <property type="match status" value="1"/>
</dbReference>
<feature type="domain" description="KOW" evidence="7">
    <location>
        <begin position="226"/>
        <end position="253"/>
    </location>
</feature>
<evidence type="ECO:0000259" key="7">
    <source>
        <dbReference type="SMART" id="SM00739"/>
    </source>
</evidence>
<dbReference type="InterPro" id="IPR006645">
    <property type="entry name" value="NGN-like_dom"/>
</dbReference>
<keyword evidence="9" id="KW-1185">Reference proteome</keyword>
<feature type="domain" description="KOW" evidence="7">
    <location>
        <begin position="359"/>
        <end position="386"/>
    </location>
</feature>
<evidence type="ECO:0000256" key="2">
    <source>
        <dbReference type="ARBA" id="ARBA00006956"/>
    </source>
</evidence>
<dbReference type="Pfam" id="PF23290">
    <property type="entry name" value="KOW5_SPT5"/>
    <property type="match status" value="1"/>
</dbReference>
<comment type="similarity">
    <text evidence="2">Belongs to the SPT5 family.</text>
</comment>
<dbReference type="EMBL" id="CAJZBQ010000018">
    <property type="protein sequence ID" value="CAG9317770.1"/>
    <property type="molecule type" value="Genomic_DNA"/>
</dbReference>
<dbReference type="InterPro" id="IPR041975">
    <property type="entry name" value="KOW_Spt5_2"/>
</dbReference>
<dbReference type="InterPro" id="IPR039659">
    <property type="entry name" value="SPT5"/>
</dbReference>
<dbReference type="Gene3D" id="2.30.30.30">
    <property type="match status" value="4"/>
</dbReference>
<dbReference type="InterPro" id="IPR041978">
    <property type="entry name" value="KOW_Spt5_5"/>
</dbReference>
<dbReference type="InterPro" id="IPR041973">
    <property type="entry name" value="KOW_Spt5_1"/>
</dbReference>
<evidence type="ECO:0000256" key="4">
    <source>
        <dbReference type="ARBA" id="ARBA00023242"/>
    </source>
</evidence>
<evidence type="ECO:0000256" key="5">
    <source>
        <dbReference type="SAM" id="MobiDB-lite"/>
    </source>
</evidence>
<name>A0AAU9IXA3_9CILI</name>
<feature type="domain" description="KOW" evidence="7">
    <location>
        <begin position="412"/>
        <end position="439"/>
    </location>
</feature>
<accession>A0AAU9IXA3</accession>
<dbReference type="InterPro" id="IPR039385">
    <property type="entry name" value="NGN_Euk"/>
</dbReference>
<dbReference type="Pfam" id="PF03439">
    <property type="entry name" value="Spt5-NGN"/>
    <property type="match status" value="1"/>
</dbReference>
<dbReference type="InterPro" id="IPR014722">
    <property type="entry name" value="Rib_uL2_dom2"/>
</dbReference>
<organism evidence="8 9">
    <name type="scientific">Blepharisma stoltei</name>
    <dbReference type="NCBI Taxonomy" id="1481888"/>
    <lineage>
        <taxon>Eukaryota</taxon>
        <taxon>Sar</taxon>
        <taxon>Alveolata</taxon>
        <taxon>Ciliophora</taxon>
        <taxon>Postciliodesmatophora</taxon>
        <taxon>Heterotrichea</taxon>
        <taxon>Heterotrichida</taxon>
        <taxon>Blepharismidae</taxon>
        <taxon>Blepharisma</taxon>
    </lineage>
</organism>
<feature type="domain" description="KOW" evidence="7">
    <location>
        <begin position="605"/>
        <end position="632"/>
    </location>
</feature>
<feature type="compositionally biased region" description="Basic residues" evidence="5">
    <location>
        <begin position="25"/>
        <end position="42"/>
    </location>
</feature>
<proteinExistence type="inferred from homology"/>